<evidence type="ECO:0000256" key="1">
    <source>
        <dbReference type="ARBA" id="ARBA00007274"/>
    </source>
</evidence>
<dbReference type="Proteomes" id="UP000244189">
    <property type="component" value="Unassembled WGS sequence"/>
</dbReference>
<dbReference type="InterPro" id="IPR001451">
    <property type="entry name" value="Hexapep"/>
</dbReference>
<dbReference type="PANTHER" id="PTHR23416:SF23">
    <property type="entry name" value="ACETYLTRANSFERASE C18B11.09C-RELATED"/>
    <property type="match status" value="1"/>
</dbReference>
<dbReference type="Pfam" id="PF14602">
    <property type="entry name" value="Hexapep_2"/>
    <property type="match status" value="1"/>
</dbReference>
<evidence type="ECO:0000313" key="5">
    <source>
        <dbReference type="EMBL" id="PTQ61207.1"/>
    </source>
</evidence>
<evidence type="ECO:0000256" key="3">
    <source>
        <dbReference type="ARBA" id="ARBA00022737"/>
    </source>
</evidence>
<dbReference type="EMBL" id="QAOG01000002">
    <property type="protein sequence ID" value="PTQ61207.1"/>
    <property type="molecule type" value="Genomic_DNA"/>
</dbReference>
<organism evidence="5 6">
    <name type="scientific">Sphingomonas aurantiaca</name>
    <dbReference type="NCBI Taxonomy" id="185949"/>
    <lineage>
        <taxon>Bacteria</taxon>
        <taxon>Pseudomonadati</taxon>
        <taxon>Pseudomonadota</taxon>
        <taxon>Alphaproteobacteria</taxon>
        <taxon>Sphingomonadales</taxon>
        <taxon>Sphingomonadaceae</taxon>
        <taxon>Sphingomonas</taxon>
    </lineage>
</organism>
<reference evidence="5 6" key="1">
    <citation type="submission" date="2018-04" db="EMBL/GenBank/DDBJ databases">
        <title>Genomic Encyclopedia of Type Strains, Phase III (KMG-III): the genomes of soil and plant-associated and newly described type strains.</title>
        <authorList>
            <person name="Whitman W."/>
        </authorList>
    </citation>
    <scope>NUCLEOTIDE SEQUENCE [LARGE SCALE GENOMIC DNA]</scope>
    <source>
        <strain evidence="5 6">MA101b</strain>
    </source>
</reference>
<comment type="caution">
    <text evidence="5">The sequence shown here is derived from an EMBL/GenBank/DDBJ whole genome shotgun (WGS) entry which is preliminary data.</text>
</comment>
<gene>
    <name evidence="5" type="ORF">C8J26_1533</name>
</gene>
<dbReference type="InterPro" id="IPR051159">
    <property type="entry name" value="Hexapeptide_acetyltransf"/>
</dbReference>
<proteinExistence type="inferred from homology"/>
<evidence type="ECO:0000256" key="4">
    <source>
        <dbReference type="ARBA" id="ARBA00023315"/>
    </source>
</evidence>
<sequence>MVARILRGISQTFEKVNSWTVINWFKASYPGLTIGTGVLIRKGARIRVTNGASMHIGKRTVIERNCLLISEGMLSIGPDSFIGQGSTIVASINIGIGADALIAENVTIRDQNHQTIHVSPYRLQGIDADMISIASNVWIGAHSTILKGVKIGEGAIVAAGAVVTKDVAAREVVGGIPAKLIKVL</sequence>
<dbReference type="InterPro" id="IPR018357">
    <property type="entry name" value="Hexapep_transf_CS"/>
</dbReference>
<keyword evidence="2 5" id="KW-0808">Transferase</keyword>
<evidence type="ECO:0000256" key="2">
    <source>
        <dbReference type="ARBA" id="ARBA00022679"/>
    </source>
</evidence>
<dbReference type="Pfam" id="PF00132">
    <property type="entry name" value="Hexapep"/>
    <property type="match status" value="1"/>
</dbReference>
<keyword evidence="3" id="KW-0677">Repeat</keyword>
<dbReference type="Gene3D" id="2.160.10.10">
    <property type="entry name" value="Hexapeptide repeat proteins"/>
    <property type="match status" value="1"/>
</dbReference>
<keyword evidence="4" id="KW-0012">Acyltransferase</keyword>
<dbReference type="PROSITE" id="PS00101">
    <property type="entry name" value="HEXAPEP_TRANSFERASES"/>
    <property type="match status" value="1"/>
</dbReference>
<dbReference type="PANTHER" id="PTHR23416">
    <property type="entry name" value="SIALIC ACID SYNTHASE-RELATED"/>
    <property type="match status" value="1"/>
</dbReference>
<protein>
    <submittedName>
        <fullName evidence="5">Succinyltransferase-like protein</fullName>
    </submittedName>
</protein>
<dbReference type="SUPFAM" id="SSF51161">
    <property type="entry name" value="Trimeric LpxA-like enzymes"/>
    <property type="match status" value="1"/>
</dbReference>
<name>A0A2T5GPG0_9SPHN</name>
<evidence type="ECO:0000313" key="6">
    <source>
        <dbReference type="Proteomes" id="UP000244189"/>
    </source>
</evidence>
<accession>A0A2T5GPG0</accession>
<dbReference type="CDD" id="cd04647">
    <property type="entry name" value="LbH_MAT_like"/>
    <property type="match status" value="1"/>
</dbReference>
<dbReference type="RefSeq" id="WP_107957364.1">
    <property type="nucleotide sequence ID" value="NZ_QAOG01000002.1"/>
</dbReference>
<keyword evidence="6" id="KW-1185">Reference proteome</keyword>
<dbReference type="GO" id="GO:0016746">
    <property type="term" value="F:acyltransferase activity"/>
    <property type="evidence" value="ECO:0007669"/>
    <property type="project" value="UniProtKB-KW"/>
</dbReference>
<dbReference type="InterPro" id="IPR011004">
    <property type="entry name" value="Trimer_LpxA-like_sf"/>
</dbReference>
<dbReference type="AlphaFoldDB" id="A0A2T5GPG0"/>
<comment type="similarity">
    <text evidence="1">Belongs to the transferase hexapeptide repeat family.</text>
</comment>